<dbReference type="EMBL" id="JBHXIJ010000058">
    <property type="protein sequence ID" value="MFD5099508.1"/>
    <property type="molecule type" value="Genomic_DNA"/>
</dbReference>
<reference evidence="1 2" key="1">
    <citation type="submission" date="2024-09" db="EMBL/GenBank/DDBJ databases">
        <title>The Natural Products Discovery Center: Release of the First 8490 Sequenced Strains for Exploring Actinobacteria Biosynthetic Diversity.</title>
        <authorList>
            <person name="Kalkreuter E."/>
            <person name="Kautsar S.A."/>
            <person name="Yang D."/>
            <person name="Bader C.D."/>
            <person name="Teijaro C.N."/>
            <person name="Fluegel L."/>
            <person name="Davis C.M."/>
            <person name="Simpson J.R."/>
            <person name="Lauterbach L."/>
            <person name="Steele A.D."/>
            <person name="Gui C."/>
            <person name="Meng S."/>
            <person name="Li G."/>
            <person name="Viehrig K."/>
            <person name="Ye F."/>
            <person name="Su P."/>
            <person name="Kiefer A.F."/>
            <person name="Nichols A."/>
            <person name="Cepeda A.J."/>
            <person name="Yan W."/>
            <person name="Fan B."/>
            <person name="Jiang Y."/>
            <person name="Adhikari A."/>
            <person name="Zheng C.-J."/>
            <person name="Schuster L."/>
            <person name="Cowan T.M."/>
            <person name="Smanski M.J."/>
            <person name="Chevrette M.G."/>
            <person name="De Carvalho L.P.S."/>
            <person name="Shen B."/>
        </authorList>
    </citation>
    <scope>NUCLEOTIDE SEQUENCE [LARGE SCALE GENOMIC DNA]</scope>
    <source>
        <strain evidence="1 2">NPDC058348</strain>
    </source>
</reference>
<name>A0ABW6FLV1_9ACTN</name>
<sequence length="60" mass="6277">MTTTSLAARLAGPGLQQHLFAAPTTVAAACETFGVTCWGASECCSGWFGWKFGEGLSCCW</sequence>
<dbReference type="RefSeq" id="WP_138897502.1">
    <property type="nucleotide sequence ID" value="NZ_JBHXIJ010000058.1"/>
</dbReference>
<evidence type="ECO:0000313" key="1">
    <source>
        <dbReference type="EMBL" id="MFD5099508.1"/>
    </source>
</evidence>
<evidence type="ECO:0000313" key="2">
    <source>
        <dbReference type="Proteomes" id="UP001598448"/>
    </source>
</evidence>
<accession>A0ABW6FLV1</accession>
<dbReference type="Proteomes" id="UP001598448">
    <property type="component" value="Unassembled WGS sequence"/>
</dbReference>
<protein>
    <submittedName>
        <fullName evidence="1">Uncharacterized protein</fullName>
    </submittedName>
</protein>
<gene>
    <name evidence="1" type="ORF">ACFWJN_11135</name>
</gene>
<keyword evidence="2" id="KW-1185">Reference proteome</keyword>
<comment type="caution">
    <text evidence="1">The sequence shown here is derived from an EMBL/GenBank/DDBJ whole genome shotgun (WGS) entry which is preliminary data.</text>
</comment>
<organism evidence="1 2">
    <name type="scientific">Streptomyces albidochromogenes</name>
    <dbReference type="NCBI Taxonomy" id="329524"/>
    <lineage>
        <taxon>Bacteria</taxon>
        <taxon>Bacillati</taxon>
        <taxon>Actinomycetota</taxon>
        <taxon>Actinomycetes</taxon>
        <taxon>Kitasatosporales</taxon>
        <taxon>Streptomycetaceae</taxon>
        <taxon>Streptomyces</taxon>
    </lineage>
</organism>
<proteinExistence type="predicted"/>